<accession>A0A098EBV9</accession>
<gene>
    <name evidence="1" type="ORF">MSIBF_A240004</name>
</gene>
<organism evidence="1">
    <name type="scientific">groundwater metagenome</name>
    <dbReference type="NCBI Taxonomy" id="717931"/>
    <lineage>
        <taxon>unclassified sequences</taxon>
        <taxon>metagenomes</taxon>
        <taxon>ecological metagenomes</taxon>
    </lineage>
</organism>
<name>A0A098EBV9_9ZZZZ</name>
<dbReference type="EMBL" id="CCXY01000157">
    <property type="protein sequence ID" value="CEG12510.1"/>
    <property type="molecule type" value="Genomic_DNA"/>
</dbReference>
<proteinExistence type="predicted"/>
<protein>
    <submittedName>
        <fullName evidence="1">Uncharacterized protein</fullName>
    </submittedName>
</protein>
<reference evidence="1" key="1">
    <citation type="submission" date="2014-09" db="EMBL/GenBank/DDBJ databases">
        <authorList>
            <person name="Probst J Alexander"/>
        </authorList>
    </citation>
    <scope>NUCLEOTIDE SEQUENCE</scope>
</reference>
<sequence>MSEIKAIIYDQYTQELIFIGKENYSLPGIDLDDLAMALQVPKEDQWVDMDVDVDTSDVTFGDSRLVNSSTGHKLFSADYLLKNRTLNNVSDCMCWKRCGGDEIRRIWIYPNESVLNIMNNSFVWNKFSVSVSQEYLSGRSDNCTNECWNSWAGYLANNFYNLSKDHEEWNKVLSTAKTASIANWIKDNNINYSWFLENYTRNQNTTPSSVPTQHNKWWVCQCNGSDCGNCNVSLKFTEQGGSYTWVSEQFGYEDCNTYVSGGDDIYTTYNLPFNFSFYNNQYSSMYIHSNGHITFDSPDAGWSGFWSKFINHKMIALDARDLITNILHNFTDCVF</sequence>
<evidence type="ECO:0000313" key="1">
    <source>
        <dbReference type="EMBL" id="CEG12510.1"/>
    </source>
</evidence>
<dbReference type="AlphaFoldDB" id="A0A098EBV9"/>